<protein>
    <submittedName>
        <fullName evidence="1">Uncharacterized protein</fullName>
    </submittedName>
</protein>
<accession>A0AAU8JBC3</accession>
<sequence length="44" mass="4934">MSYLLDTNHCSYIINGNIQVINALNTRENDTIAISIITYIALYG</sequence>
<organism evidence="1">
    <name type="scientific">Planktothricoides raciborskii GIHE-MW2</name>
    <dbReference type="NCBI Taxonomy" id="2792601"/>
    <lineage>
        <taxon>Bacteria</taxon>
        <taxon>Bacillati</taxon>
        <taxon>Cyanobacteriota</taxon>
        <taxon>Cyanophyceae</taxon>
        <taxon>Oscillatoriophycideae</taxon>
        <taxon>Oscillatoriales</taxon>
        <taxon>Oscillatoriaceae</taxon>
        <taxon>Planktothricoides</taxon>
    </lineage>
</organism>
<evidence type="ECO:0000313" key="1">
    <source>
        <dbReference type="EMBL" id="XCM36488.1"/>
    </source>
</evidence>
<reference evidence="1" key="1">
    <citation type="submission" date="2024-07" db="EMBL/GenBank/DDBJ databases">
        <authorList>
            <person name="Kim Y.J."/>
            <person name="Jeong J.Y."/>
        </authorList>
    </citation>
    <scope>NUCLEOTIDE SEQUENCE</scope>
    <source>
        <strain evidence="1">GIHE-MW2</strain>
    </source>
</reference>
<dbReference type="SUPFAM" id="SSF88723">
    <property type="entry name" value="PIN domain-like"/>
    <property type="match status" value="1"/>
</dbReference>
<name>A0AAU8JBC3_9CYAN</name>
<dbReference type="RefSeq" id="WP_255353214.1">
    <property type="nucleotide sequence ID" value="NZ_CP159837.1"/>
</dbReference>
<proteinExistence type="predicted"/>
<gene>
    <name evidence="1" type="ORF">ABWT76_005251</name>
</gene>
<dbReference type="InterPro" id="IPR029060">
    <property type="entry name" value="PIN-like_dom_sf"/>
</dbReference>
<dbReference type="EMBL" id="CP159837">
    <property type="protein sequence ID" value="XCM36488.1"/>
    <property type="molecule type" value="Genomic_DNA"/>
</dbReference>
<dbReference type="Gene3D" id="3.40.50.1010">
    <property type="entry name" value="5'-nuclease"/>
    <property type="match status" value="1"/>
</dbReference>
<dbReference type="AlphaFoldDB" id="A0AAU8JBC3"/>